<dbReference type="InterPro" id="IPR009045">
    <property type="entry name" value="Zn_M74/Hedgehog-like"/>
</dbReference>
<dbReference type="PANTHER" id="PTHR21666:SF289">
    <property type="entry name" value="L-ALA--D-GLU ENDOPEPTIDASE"/>
    <property type="match status" value="1"/>
</dbReference>
<feature type="domain" description="M23ase beta-sheet core" evidence="3">
    <location>
        <begin position="71"/>
        <end position="158"/>
    </location>
</feature>
<dbReference type="Proteomes" id="UP000243589">
    <property type="component" value="Unassembled WGS sequence"/>
</dbReference>
<proteinExistence type="predicted"/>
<keyword evidence="5" id="KW-0121">Carboxypeptidase</keyword>
<sequence length="338" mass="35434">MKVITSALSSAVAVIAASVFAALTMVGGPPSAYAQNADGAGAEAAPRWLTPVPGLQIVRAFDKPEQNWKAGHRGIDVAAAVGEPIRSPATGTVRFAGKVAGKPVVSLEVGGYAVSFEPVAATVRKGDQVAAGQVIGTVADASHCSEGCVHVGVWRLDRAKDYLNPADFFVSDASILLPEGQAPDRLPAAAPGGSVAKSGAGAWGGYSNGQIPAVALCPLRSAPGHRLRCDAAKSFDALSAAFAQRFGHPISVTDSYRDYQTQVALKRRKGKWAATPGRSNHGWALAVDLGSGINRFGTPQHQWMKSNAARFGWVHPPWAEPSGSLPEPWHWEYRDMGQ</sequence>
<dbReference type="Gene3D" id="3.30.1380.10">
    <property type="match status" value="1"/>
</dbReference>
<protein>
    <submittedName>
        <fullName evidence="5">D-alanyl-D-alanine carboxypeptidase</fullName>
        <ecNumber evidence="5">3.4.16.4</ecNumber>
    </submittedName>
</protein>
<dbReference type="SUPFAM" id="SSF55166">
    <property type="entry name" value="Hedgehog/DD-peptidase"/>
    <property type="match status" value="1"/>
</dbReference>
<comment type="caution">
    <text evidence="5">The sequence shown here is derived from an EMBL/GenBank/DDBJ whole genome shotgun (WGS) entry which is preliminary data.</text>
</comment>
<dbReference type="EC" id="3.4.16.4" evidence="5"/>
<dbReference type="Pfam" id="PF01551">
    <property type="entry name" value="Peptidase_M23"/>
    <property type="match status" value="1"/>
</dbReference>
<dbReference type="PATRIC" id="fig|479117.4.peg.178"/>
<dbReference type="GO" id="GO:0006508">
    <property type="term" value="P:proteolysis"/>
    <property type="evidence" value="ECO:0007669"/>
    <property type="project" value="InterPro"/>
</dbReference>
<dbReference type="GO" id="GO:0004222">
    <property type="term" value="F:metalloendopeptidase activity"/>
    <property type="evidence" value="ECO:0007669"/>
    <property type="project" value="TreeGrafter"/>
</dbReference>
<dbReference type="InterPro" id="IPR050570">
    <property type="entry name" value="Cell_wall_metabolism_enzyme"/>
</dbReference>
<dbReference type="GO" id="GO:0009002">
    <property type="term" value="F:serine-type D-Ala-D-Ala carboxypeptidase activity"/>
    <property type="evidence" value="ECO:0007669"/>
    <property type="project" value="UniProtKB-EC"/>
</dbReference>
<reference evidence="5 6" key="1">
    <citation type="submission" date="2016-01" db="EMBL/GenBank/DDBJ databases">
        <title>Use of Whole Genome Sequencing to ascertain that Brevibacterium massiliense (Roux, Raoult 2009) is a later heterotypic synonym of Brevibacterium ravenspurgense (Mages 2008).</title>
        <authorList>
            <person name="Bernier A.-M."/>
            <person name="Burdz T."/>
            <person name="Huynh C."/>
            <person name="Pachecho A.L."/>
            <person name="Wiebe D."/>
            <person name="Bonner C."/>
            <person name="Bernard K."/>
        </authorList>
    </citation>
    <scope>NUCLEOTIDE SEQUENCE [LARGE SCALE GENOMIC DNA]</scope>
    <source>
        <strain evidence="5 6">CCUG56047</strain>
    </source>
</reference>
<keyword evidence="5" id="KW-0645">Protease</keyword>
<dbReference type="SUPFAM" id="SSF51261">
    <property type="entry name" value="Duplicated hybrid motif"/>
    <property type="match status" value="1"/>
</dbReference>
<dbReference type="RefSeq" id="WP_062019499.1">
    <property type="nucleotide sequence ID" value="NZ_LQQC01000002.1"/>
</dbReference>
<organism evidence="5 6">
    <name type="scientific">Brevibacterium ravenspurgense</name>
    <dbReference type="NCBI Taxonomy" id="479117"/>
    <lineage>
        <taxon>Bacteria</taxon>
        <taxon>Bacillati</taxon>
        <taxon>Actinomycetota</taxon>
        <taxon>Actinomycetes</taxon>
        <taxon>Micrococcales</taxon>
        <taxon>Brevibacteriaceae</taxon>
        <taxon>Brevibacterium</taxon>
    </lineage>
</organism>
<evidence type="ECO:0000259" key="4">
    <source>
        <dbReference type="Pfam" id="PF02557"/>
    </source>
</evidence>
<dbReference type="AlphaFoldDB" id="A0A150HDI2"/>
<dbReference type="EMBL" id="LQQC01000002">
    <property type="protein sequence ID" value="KXZ59710.1"/>
    <property type="molecule type" value="Genomic_DNA"/>
</dbReference>
<evidence type="ECO:0000259" key="3">
    <source>
        <dbReference type="Pfam" id="PF01551"/>
    </source>
</evidence>
<name>A0A150HDI2_9MICO</name>
<feature type="chain" id="PRO_5039232460" evidence="2">
    <location>
        <begin position="22"/>
        <end position="338"/>
    </location>
</feature>
<feature type="signal peptide" evidence="2">
    <location>
        <begin position="1"/>
        <end position="21"/>
    </location>
</feature>
<dbReference type="CDD" id="cd14814">
    <property type="entry name" value="Peptidase_M15"/>
    <property type="match status" value="1"/>
</dbReference>
<dbReference type="Pfam" id="PF02557">
    <property type="entry name" value="VanY"/>
    <property type="match status" value="1"/>
</dbReference>
<keyword evidence="5" id="KW-0378">Hydrolase</keyword>
<keyword evidence="6" id="KW-1185">Reference proteome</keyword>
<evidence type="ECO:0000313" key="6">
    <source>
        <dbReference type="Proteomes" id="UP000243589"/>
    </source>
</evidence>
<feature type="domain" description="D-alanyl-D-alanine carboxypeptidase-like core" evidence="4">
    <location>
        <begin position="225"/>
        <end position="334"/>
    </location>
</feature>
<dbReference type="PANTHER" id="PTHR21666">
    <property type="entry name" value="PEPTIDASE-RELATED"/>
    <property type="match status" value="1"/>
</dbReference>
<dbReference type="CDD" id="cd12797">
    <property type="entry name" value="M23_peptidase"/>
    <property type="match status" value="1"/>
</dbReference>
<gene>
    <name evidence="5" type="primary">vanYB</name>
    <name evidence="5" type="ORF">Bravens_00182</name>
</gene>
<evidence type="ECO:0000256" key="1">
    <source>
        <dbReference type="ARBA" id="ARBA00022729"/>
    </source>
</evidence>
<dbReference type="Gene3D" id="2.70.70.10">
    <property type="entry name" value="Glucose Permease (Domain IIA)"/>
    <property type="match status" value="1"/>
</dbReference>
<dbReference type="InterPro" id="IPR016047">
    <property type="entry name" value="M23ase_b-sheet_dom"/>
</dbReference>
<evidence type="ECO:0000313" key="5">
    <source>
        <dbReference type="EMBL" id="KXZ59710.1"/>
    </source>
</evidence>
<keyword evidence="1 2" id="KW-0732">Signal</keyword>
<accession>A0A150HDI2</accession>
<dbReference type="InterPro" id="IPR003709">
    <property type="entry name" value="VanY-like_core_dom"/>
</dbReference>
<dbReference type="InterPro" id="IPR011055">
    <property type="entry name" value="Dup_hybrid_motif"/>
</dbReference>
<evidence type="ECO:0000256" key="2">
    <source>
        <dbReference type="SAM" id="SignalP"/>
    </source>
</evidence>